<evidence type="ECO:0000313" key="3">
    <source>
        <dbReference type="Proteomes" id="UP000027604"/>
    </source>
</evidence>
<accession>W0V1F7</accession>
<dbReference type="Proteomes" id="UP000027604">
    <property type="component" value="Chromosome I"/>
</dbReference>
<gene>
    <name evidence="2" type="ORF">GJA_452</name>
</gene>
<dbReference type="InterPro" id="IPR027417">
    <property type="entry name" value="P-loop_NTPase"/>
</dbReference>
<reference evidence="2 3" key="1">
    <citation type="journal article" date="2015" name="Genome Announc.">
        <title>Genome Sequence of Mushroom Soft-Rot Pathogen Janthinobacterium agaricidamnosum.</title>
        <authorList>
            <person name="Graupner K."/>
            <person name="Lackner G."/>
            <person name="Hertweck C."/>
        </authorList>
    </citation>
    <scope>NUCLEOTIDE SEQUENCE [LARGE SCALE GENOMIC DNA]</scope>
    <source>
        <strain evidence="3">NBRC 102515 / DSM 9628</strain>
    </source>
</reference>
<dbReference type="Pfam" id="PF13304">
    <property type="entry name" value="AAA_21"/>
    <property type="match status" value="1"/>
</dbReference>
<dbReference type="AlphaFoldDB" id="W0V1F7"/>
<sequence length="442" mass="49765">MWLEEVSLENIKCFKKTTLNLKQEGGRAGWVTLLSENGGGKTTLLQSMALALAGPEVASQLLPRPTGWLRQEGVVGKISCRIHQEPSDSGTFGVDKIRTSFAYTQHVTGHERIIIRGKVHTQPGVHESADRSLSWLRQNAFSSSSKGWFAAGYGAFRRLTRRSQVLVPSMQQPSRFTNFSTQFAEDEGLATLENWLMYLDYQEVKRSKNTSTRLKEISVDAINGLLPSSVRFDSIDDEGRILFDVDGAKVPTFALSDGYRSVLALAGDLVWRLIEGFPDLSNPLSAHGVVLIDELDIHLHPVWQRYIATWLQEKFPNIQFIVSTHSPFVAAGAGRDALTLKIIKDNESPNKIVHDVFALDVDDILKSDAFDLTSTYAPEIQDKLNRYEFLMAKRTRLTTRQKTELSNLSEFFAIYNPYGIEELPSDFERKINNYMAKQNDKS</sequence>
<feature type="domain" description="ATPase AAA-type core" evidence="1">
    <location>
        <begin position="37"/>
        <end position="329"/>
    </location>
</feature>
<dbReference type="KEGG" id="jag:GJA_452"/>
<dbReference type="HOGENOM" id="CLU_033429_2_0_4"/>
<keyword evidence="3" id="KW-1185">Reference proteome</keyword>
<dbReference type="GO" id="GO:0016887">
    <property type="term" value="F:ATP hydrolysis activity"/>
    <property type="evidence" value="ECO:0007669"/>
    <property type="project" value="InterPro"/>
</dbReference>
<dbReference type="GO" id="GO:0005524">
    <property type="term" value="F:ATP binding"/>
    <property type="evidence" value="ECO:0007669"/>
    <property type="project" value="InterPro"/>
</dbReference>
<name>W0V1F7_9BURK</name>
<protein>
    <submittedName>
        <fullName evidence="2">ATPase</fullName>
    </submittedName>
</protein>
<dbReference type="OrthoDB" id="5468457at2"/>
<proteinExistence type="predicted"/>
<dbReference type="RefSeq" id="WP_038488281.1">
    <property type="nucleotide sequence ID" value="NZ_BCTH01000023.1"/>
</dbReference>
<dbReference type="InterPro" id="IPR003959">
    <property type="entry name" value="ATPase_AAA_core"/>
</dbReference>
<dbReference type="STRING" id="1349767.GJA_452"/>
<dbReference type="eggNOG" id="COG3950">
    <property type="taxonomic scope" value="Bacteria"/>
</dbReference>
<dbReference type="PANTHER" id="PTHR43581:SF2">
    <property type="entry name" value="EXCINUCLEASE ATPASE SUBUNIT"/>
    <property type="match status" value="1"/>
</dbReference>
<dbReference type="InterPro" id="IPR051396">
    <property type="entry name" value="Bact_Antivir_Def_Nuclease"/>
</dbReference>
<dbReference type="PATRIC" id="fig|1349767.4.peg.2166"/>
<dbReference type="EMBL" id="HG322949">
    <property type="protein sequence ID" value="CDG81112.1"/>
    <property type="molecule type" value="Genomic_DNA"/>
</dbReference>
<dbReference type="SUPFAM" id="SSF52540">
    <property type="entry name" value="P-loop containing nucleoside triphosphate hydrolases"/>
    <property type="match status" value="1"/>
</dbReference>
<evidence type="ECO:0000259" key="1">
    <source>
        <dbReference type="Pfam" id="PF13304"/>
    </source>
</evidence>
<evidence type="ECO:0000313" key="2">
    <source>
        <dbReference type="EMBL" id="CDG81112.1"/>
    </source>
</evidence>
<organism evidence="2 3">
    <name type="scientific">Janthinobacterium agaricidamnosum NBRC 102515 = DSM 9628</name>
    <dbReference type="NCBI Taxonomy" id="1349767"/>
    <lineage>
        <taxon>Bacteria</taxon>
        <taxon>Pseudomonadati</taxon>
        <taxon>Pseudomonadota</taxon>
        <taxon>Betaproteobacteria</taxon>
        <taxon>Burkholderiales</taxon>
        <taxon>Oxalobacteraceae</taxon>
        <taxon>Janthinobacterium</taxon>
    </lineage>
</organism>
<dbReference type="PANTHER" id="PTHR43581">
    <property type="entry name" value="ATP/GTP PHOSPHATASE"/>
    <property type="match status" value="1"/>
</dbReference>
<dbReference type="Gene3D" id="3.40.50.300">
    <property type="entry name" value="P-loop containing nucleotide triphosphate hydrolases"/>
    <property type="match status" value="2"/>
</dbReference>